<comment type="caution">
    <text evidence="1">The sequence shown here is derived from an EMBL/GenBank/DDBJ whole genome shotgun (WGS) entry which is preliminary data.</text>
</comment>
<gene>
    <name evidence="1" type="ORF">ACFPZN_32190</name>
</gene>
<accession>A0ABW1A7T4</accession>
<reference evidence="2" key="1">
    <citation type="journal article" date="2019" name="Int. J. Syst. Evol. Microbiol.">
        <title>The Global Catalogue of Microorganisms (GCM) 10K type strain sequencing project: providing services to taxonomists for standard genome sequencing and annotation.</title>
        <authorList>
            <consortium name="The Broad Institute Genomics Platform"/>
            <consortium name="The Broad Institute Genome Sequencing Center for Infectious Disease"/>
            <person name="Wu L."/>
            <person name="Ma J."/>
        </authorList>
    </citation>
    <scope>NUCLEOTIDE SEQUENCE [LARGE SCALE GENOMIC DNA]</scope>
    <source>
        <strain evidence="2">KCTC 42087</strain>
    </source>
</reference>
<dbReference type="Proteomes" id="UP001596074">
    <property type="component" value="Unassembled WGS sequence"/>
</dbReference>
<dbReference type="Gene3D" id="3.30.450.20">
    <property type="entry name" value="PAS domain"/>
    <property type="match status" value="1"/>
</dbReference>
<sequence>MTESLAHSAARDVGRVFDGVLRSVERLSAHVVGLVHDAAARGARPAHEELAPLRLEILGILGEHAPLVTGTGFVAAPDLLADAPLWLEWWQAGDGPDPERLVVDLDPAGRGFYDYTGRPWFTVPRDTGGPNVHGPYVDYHGTDQYILTMSTPVLDGGGFLGITGADLYLRRVEKTVLPLLPPGAILLNSQGRVIISRSARHLTGALLRRLDMEAAERAAAPVEVPGGGGTLSRCGELRLYLLTP</sequence>
<protein>
    <submittedName>
        <fullName evidence="1">Cache domain-containing protein</fullName>
    </submittedName>
</protein>
<keyword evidence="2" id="KW-1185">Reference proteome</keyword>
<evidence type="ECO:0000313" key="1">
    <source>
        <dbReference type="EMBL" id="MFC5750309.1"/>
    </source>
</evidence>
<name>A0ABW1A7T4_9ACTN</name>
<dbReference type="RefSeq" id="WP_378286047.1">
    <property type="nucleotide sequence ID" value="NZ_JBHSON010000052.1"/>
</dbReference>
<organism evidence="1 2">
    <name type="scientific">Actinomadura rugatobispora</name>
    <dbReference type="NCBI Taxonomy" id="1994"/>
    <lineage>
        <taxon>Bacteria</taxon>
        <taxon>Bacillati</taxon>
        <taxon>Actinomycetota</taxon>
        <taxon>Actinomycetes</taxon>
        <taxon>Streptosporangiales</taxon>
        <taxon>Thermomonosporaceae</taxon>
        <taxon>Actinomadura</taxon>
    </lineage>
</organism>
<evidence type="ECO:0000313" key="2">
    <source>
        <dbReference type="Proteomes" id="UP001596074"/>
    </source>
</evidence>
<proteinExistence type="predicted"/>
<dbReference type="EMBL" id="JBHSON010000052">
    <property type="protein sequence ID" value="MFC5750309.1"/>
    <property type="molecule type" value="Genomic_DNA"/>
</dbReference>
<dbReference type="Pfam" id="PF22673">
    <property type="entry name" value="MCP-like_PDC_1"/>
    <property type="match status" value="1"/>
</dbReference>
<dbReference type="CDD" id="cd12913">
    <property type="entry name" value="PDC1_MCP_like"/>
    <property type="match status" value="1"/>
</dbReference>